<gene>
    <name evidence="3" type="ORF">F2Q68_00010870</name>
    <name evidence="2" type="ORF">F2Q70_00017893</name>
</gene>
<evidence type="ECO:0000313" key="3">
    <source>
        <dbReference type="EMBL" id="KAF2598013.1"/>
    </source>
</evidence>
<dbReference type="EMBL" id="QGKY02001250">
    <property type="protein sequence ID" value="KAF2563326.1"/>
    <property type="molecule type" value="Genomic_DNA"/>
</dbReference>
<proteinExistence type="predicted"/>
<dbReference type="SMART" id="SM00575">
    <property type="entry name" value="ZnF_PMZ"/>
    <property type="match status" value="1"/>
</dbReference>
<protein>
    <recommendedName>
        <fullName evidence="1">Zinc finger PMZ-type domain-containing protein</fullName>
    </recommendedName>
</protein>
<dbReference type="AlphaFoldDB" id="A0A8S9I1H1"/>
<dbReference type="Gene3D" id="1.20.200.10">
    <property type="entry name" value="Fumarase/aspartase (Central domain)"/>
    <property type="match status" value="1"/>
</dbReference>
<dbReference type="Proteomes" id="UP000712281">
    <property type="component" value="Unassembled WGS sequence"/>
</dbReference>
<sequence length="385" mass="43566">MAFSSGENAGGFGVSSSPSPIVVWYPSSSQSAPPHLGASPRPSFFVLLCRHLWAPDPAKRKLRSSPMVEFYIVSRQDYRKALSPLDGRYWGKVKDLASSMSEFGLIYFRVLVEIKWLIKLSKIPEVTEVPSFSKDAEVYLQGIIDGFSMDDALEVKKIERVLEFFHFACTSEDINHLSHGLMLREAFTSVILPAMDDLIKKWRFEERRYLSETKIKGKFAGAAGNYNAHMSAYPNIDWPHVAEEFVTSLGLTFNPYVTQDCVVDLEHQKCDCDVYAVEKIPFSHAIAAGSYAGLNISILVCPVYSKDTLFVGYSENINPCVGKQVEAHTCFPPEVKRGPRRQKKSRWQSWLKLSRMRGRTPRKQHMVYKCSICKETGHTSPQCKN</sequence>
<dbReference type="Gene3D" id="1.10.275.10">
    <property type="entry name" value="Fumarase/aspartase (N-terminal domain)"/>
    <property type="match status" value="1"/>
</dbReference>
<dbReference type="InterPro" id="IPR047136">
    <property type="entry name" value="PurB_bact"/>
</dbReference>
<feature type="domain" description="Zinc finger PMZ-type" evidence="1">
    <location>
        <begin position="268"/>
        <end position="295"/>
    </location>
</feature>
<comment type="caution">
    <text evidence="2">The sequence shown here is derived from an EMBL/GenBank/DDBJ whole genome shotgun (WGS) entry which is preliminary data.</text>
</comment>
<evidence type="ECO:0000313" key="2">
    <source>
        <dbReference type="EMBL" id="KAF2563326.1"/>
    </source>
</evidence>
<dbReference type="InterPro" id="IPR008948">
    <property type="entry name" value="L-Aspartase-like"/>
</dbReference>
<dbReference type="PANTHER" id="PTHR43411">
    <property type="entry name" value="ADENYLOSUCCINATE LYASE"/>
    <property type="match status" value="1"/>
</dbReference>
<dbReference type="InterPro" id="IPR006564">
    <property type="entry name" value="Znf_PMZ"/>
</dbReference>
<evidence type="ECO:0000259" key="1">
    <source>
        <dbReference type="SMART" id="SM00575"/>
    </source>
</evidence>
<name>A0A8S9I1H1_BRACR</name>
<dbReference type="EMBL" id="QGKW02000717">
    <property type="protein sequence ID" value="KAF2598013.1"/>
    <property type="molecule type" value="Genomic_DNA"/>
</dbReference>
<dbReference type="GO" id="GO:0003824">
    <property type="term" value="F:catalytic activity"/>
    <property type="evidence" value="ECO:0007669"/>
    <property type="project" value="InterPro"/>
</dbReference>
<dbReference type="GO" id="GO:0008270">
    <property type="term" value="F:zinc ion binding"/>
    <property type="evidence" value="ECO:0007669"/>
    <property type="project" value="InterPro"/>
</dbReference>
<accession>A0A8S9I1H1</accession>
<dbReference type="SUPFAM" id="SSF48557">
    <property type="entry name" value="L-aspartase-like"/>
    <property type="match status" value="1"/>
</dbReference>
<dbReference type="PANTHER" id="PTHR43411:SF1">
    <property type="entry name" value="ADENYLOSUCCINATE LYASE"/>
    <property type="match status" value="1"/>
</dbReference>
<dbReference type="InterPro" id="IPR024083">
    <property type="entry name" value="Fumarase/histidase_N"/>
</dbReference>
<reference evidence="2" key="1">
    <citation type="submission" date="2019-12" db="EMBL/GenBank/DDBJ databases">
        <title>Genome sequencing and annotation of Brassica cretica.</title>
        <authorList>
            <person name="Studholme D.J."/>
            <person name="Sarris P.F."/>
        </authorList>
    </citation>
    <scope>NUCLEOTIDE SEQUENCE</scope>
    <source>
        <strain evidence="3">PFS-001/15</strain>
        <strain evidence="2">PFS-102/07</strain>
        <tissue evidence="2">Leaf</tissue>
    </source>
</reference>
<organism evidence="2">
    <name type="scientific">Brassica cretica</name>
    <name type="common">Mustard</name>
    <dbReference type="NCBI Taxonomy" id="69181"/>
    <lineage>
        <taxon>Eukaryota</taxon>
        <taxon>Viridiplantae</taxon>
        <taxon>Streptophyta</taxon>
        <taxon>Embryophyta</taxon>
        <taxon>Tracheophyta</taxon>
        <taxon>Spermatophyta</taxon>
        <taxon>Magnoliopsida</taxon>
        <taxon>eudicotyledons</taxon>
        <taxon>Gunneridae</taxon>
        <taxon>Pentapetalae</taxon>
        <taxon>rosids</taxon>
        <taxon>malvids</taxon>
        <taxon>Brassicales</taxon>
        <taxon>Brassicaceae</taxon>
        <taxon>Brassiceae</taxon>
        <taxon>Brassica</taxon>
    </lineage>
</organism>